<protein>
    <recommendedName>
        <fullName evidence="2">EccD-like transmembrane domain-containing protein</fullName>
    </recommendedName>
</protein>
<feature type="transmembrane region" description="Helical" evidence="1">
    <location>
        <begin position="408"/>
        <end position="426"/>
    </location>
</feature>
<feature type="transmembrane region" description="Helical" evidence="1">
    <location>
        <begin position="432"/>
        <end position="452"/>
    </location>
</feature>
<dbReference type="Pfam" id="PF19053">
    <property type="entry name" value="EccD"/>
    <property type="match status" value="1"/>
</dbReference>
<gene>
    <name evidence="3" type="ORF">EDD33_3546</name>
</gene>
<feature type="transmembrane region" description="Helical" evidence="1">
    <location>
        <begin position="151"/>
        <end position="170"/>
    </location>
</feature>
<keyword evidence="4" id="KW-1185">Reference proteome</keyword>
<name>A0A3N2CYQ7_9ACTN</name>
<sequence length="497" mass="50064">MTTQSEAEGEAPAVRPTHGADQALRLSILGDAGRLDVAVPMWLDVAALAQEYADTLGLASPPRLARAGGRELDPVATLEDVLEQGDLLVAADAAPATVSAASGSGSDDVAAPGSQRPAGRTAAALLVLAGVAGFAAAAVGAGLTFAADAPFWVRPVAATVLLVGALLVAAPRPGDDEAVDAGADLRTGTPRVRQDDWSFLAGPGLAGAAGFVAAASPDAGGLLLALAVGGLAALVVAALARTGLEGADEHLARLWLVTGGIVCVTAVVWLLLGASPLALSAVGFGAAVVATRVLPAFAVDVDDDVLLDLDRLAVTAWSAREQPRSGRKRNQVRPRMVREVARRSQRTVGTGVVVSAVAAAVTGPFVVLGLGGDPTSWARWGGVALVLLGAASLALVSRSFRSLGLRTLLGLTAAWLVALTGTAVATDLGPDALWYAFAAALVVAPAVLLAAVRLGGGWRSVWWARVGEILETLTGVFVLALVPLASGLFDLVRTSVG</sequence>
<evidence type="ECO:0000313" key="4">
    <source>
        <dbReference type="Proteomes" id="UP000281738"/>
    </source>
</evidence>
<proteinExistence type="predicted"/>
<feature type="domain" description="EccD-like transmembrane" evidence="2">
    <location>
        <begin position="201"/>
        <end position="494"/>
    </location>
</feature>
<dbReference type="RefSeq" id="WP_123392309.1">
    <property type="nucleotide sequence ID" value="NZ_RKHO01000001.1"/>
</dbReference>
<dbReference type="InterPro" id="IPR044049">
    <property type="entry name" value="EccD_transm"/>
</dbReference>
<organism evidence="3 4">
    <name type="scientific">Nocardioides aurantiacus</name>
    <dbReference type="NCBI Taxonomy" id="86796"/>
    <lineage>
        <taxon>Bacteria</taxon>
        <taxon>Bacillati</taxon>
        <taxon>Actinomycetota</taxon>
        <taxon>Actinomycetes</taxon>
        <taxon>Propionibacteriales</taxon>
        <taxon>Nocardioidaceae</taxon>
        <taxon>Nocardioides</taxon>
    </lineage>
</organism>
<keyword evidence="1" id="KW-1133">Transmembrane helix</keyword>
<comment type="caution">
    <text evidence="3">The sequence shown here is derived from an EMBL/GenBank/DDBJ whole genome shotgun (WGS) entry which is preliminary data.</text>
</comment>
<feature type="transmembrane region" description="Helical" evidence="1">
    <location>
        <begin position="473"/>
        <end position="492"/>
    </location>
</feature>
<dbReference type="EMBL" id="RKHO01000001">
    <property type="protein sequence ID" value="ROR92649.1"/>
    <property type="molecule type" value="Genomic_DNA"/>
</dbReference>
<feature type="transmembrane region" description="Helical" evidence="1">
    <location>
        <begin position="377"/>
        <end position="396"/>
    </location>
</feature>
<evidence type="ECO:0000313" key="3">
    <source>
        <dbReference type="EMBL" id="ROR92649.1"/>
    </source>
</evidence>
<dbReference type="OrthoDB" id="3820682at2"/>
<dbReference type="AlphaFoldDB" id="A0A3N2CYQ7"/>
<feature type="transmembrane region" description="Helical" evidence="1">
    <location>
        <begin position="221"/>
        <end position="240"/>
    </location>
</feature>
<evidence type="ECO:0000256" key="1">
    <source>
        <dbReference type="SAM" id="Phobius"/>
    </source>
</evidence>
<evidence type="ECO:0000259" key="2">
    <source>
        <dbReference type="Pfam" id="PF19053"/>
    </source>
</evidence>
<reference evidence="3 4" key="1">
    <citation type="submission" date="2018-11" db="EMBL/GenBank/DDBJ databases">
        <title>Sequencing the genomes of 1000 actinobacteria strains.</title>
        <authorList>
            <person name="Klenk H.-P."/>
        </authorList>
    </citation>
    <scope>NUCLEOTIDE SEQUENCE [LARGE SCALE GENOMIC DNA]</scope>
    <source>
        <strain evidence="3 4">DSM 12652</strain>
    </source>
</reference>
<dbReference type="Proteomes" id="UP000281738">
    <property type="component" value="Unassembled WGS sequence"/>
</dbReference>
<keyword evidence="1" id="KW-0812">Transmembrane</keyword>
<feature type="transmembrane region" description="Helical" evidence="1">
    <location>
        <begin position="348"/>
        <end position="371"/>
    </location>
</feature>
<feature type="transmembrane region" description="Helical" evidence="1">
    <location>
        <begin position="278"/>
        <end position="299"/>
    </location>
</feature>
<keyword evidence="1" id="KW-0472">Membrane</keyword>
<accession>A0A3N2CYQ7</accession>
<feature type="transmembrane region" description="Helical" evidence="1">
    <location>
        <begin position="197"/>
        <end position="215"/>
    </location>
</feature>
<feature type="transmembrane region" description="Helical" evidence="1">
    <location>
        <begin position="122"/>
        <end position="145"/>
    </location>
</feature>
<feature type="transmembrane region" description="Helical" evidence="1">
    <location>
        <begin position="252"/>
        <end position="272"/>
    </location>
</feature>